<evidence type="ECO:0000313" key="4">
    <source>
        <dbReference type="Proteomes" id="UP000625631"/>
    </source>
</evidence>
<evidence type="ECO:0000256" key="1">
    <source>
        <dbReference type="SAM" id="Phobius"/>
    </source>
</evidence>
<evidence type="ECO:0000259" key="2">
    <source>
        <dbReference type="Pfam" id="PF07853"/>
    </source>
</evidence>
<keyword evidence="4" id="KW-1185">Reference proteome</keyword>
<name>A0ABS0Q225_9BACT</name>
<accession>A0ABS0Q225</accession>
<evidence type="ECO:0000313" key="3">
    <source>
        <dbReference type="EMBL" id="MBH8556673.1"/>
    </source>
</evidence>
<dbReference type="Proteomes" id="UP000625631">
    <property type="component" value="Unassembled WGS sequence"/>
</dbReference>
<keyword evidence="1" id="KW-0472">Membrane</keyword>
<gene>
    <name evidence="3" type="ORF">I7X13_01345</name>
</gene>
<feature type="transmembrane region" description="Helical" evidence="1">
    <location>
        <begin position="20"/>
        <end position="42"/>
    </location>
</feature>
<feature type="transmembrane region" description="Helical" evidence="1">
    <location>
        <begin position="62"/>
        <end position="80"/>
    </location>
</feature>
<dbReference type="InterPro" id="IPR012867">
    <property type="entry name" value="DUF1648"/>
</dbReference>
<sequence length="167" mass="18094">MEARPKIDVPQTAADHATELFAWSALVLLWGLTIWGLFTLPATIPVHFNGAGVPDHYGEKSSLLLLPLVATVLFAALTAAGKFPHVLNYPAEITPANALGQYREAIRLTRGLKIGMVLVFLLLVFQTGQTATGKTAGLGAWFMPVTLGLLFLLPGLWYWVTISRARA</sequence>
<dbReference type="EMBL" id="JAEDAE010000001">
    <property type="protein sequence ID" value="MBH8556673.1"/>
    <property type="molecule type" value="Genomic_DNA"/>
</dbReference>
<keyword evidence="1" id="KW-1133">Transmembrane helix</keyword>
<feature type="transmembrane region" description="Helical" evidence="1">
    <location>
        <begin position="111"/>
        <end position="128"/>
    </location>
</feature>
<comment type="caution">
    <text evidence="3">The sequence shown here is derived from an EMBL/GenBank/DDBJ whole genome shotgun (WGS) entry which is preliminary data.</text>
</comment>
<protein>
    <submittedName>
        <fullName evidence="3">DUF1648 domain-containing protein</fullName>
    </submittedName>
</protein>
<organism evidence="3 4">
    <name type="scientific">Hymenobacter negativus</name>
    <dbReference type="NCBI Taxonomy" id="2795026"/>
    <lineage>
        <taxon>Bacteria</taxon>
        <taxon>Pseudomonadati</taxon>
        <taxon>Bacteroidota</taxon>
        <taxon>Cytophagia</taxon>
        <taxon>Cytophagales</taxon>
        <taxon>Hymenobacteraceae</taxon>
        <taxon>Hymenobacter</taxon>
    </lineage>
</organism>
<feature type="transmembrane region" description="Helical" evidence="1">
    <location>
        <begin position="140"/>
        <end position="160"/>
    </location>
</feature>
<dbReference type="Pfam" id="PF07853">
    <property type="entry name" value="DUF1648"/>
    <property type="match status" value="1"/>
</dbReference>
<feature type="domain" description="DUF1648" evidence="2">
    <location>
        <begin position="26"/>
        <end position="70"/>
    </location>
</feature>
<dbReference type="RefSeq" id="WP_198074077.1">
    <property type="nucleotide sequence ID" value="NZ_JAEDAE010000001.1"/>
</dbReference>
<keyword evidence="1" id="KW-0812">Transmembrane</keyword>
<reference evidence="3 4" key="1">
    <citation type="submission" date="2020-12" db="EMBL/GenBank/DDBJ databases">
        <title>Hymenobacter sp.</title>
        <authorList>
            <person name="Kim M.K."/>
        </authorList>
    </citation>
    <scope>NUCLEOTIDE SEQUENCE [LARGE SCALE GENOMIC DNA]</scope>
    <source>
        <strain evidence="3 4">BT442</strain>
    </source>
</reference>
<proteinExistence type="predicted"/>